<evidence type="ECO:0000256" key="2">
    <source>
        <dbReference type="ARBA" id="ARBA00004870"/>
    </source>
</evidence>
<keyword evidence="8 13" id="KW-0547">Nucleotide-binding</keyword>
<keyword evidence="15" id="KW-1185">Reference proteome</keyword>
<feature type="binding site" evidence="13">
    <location>
        <begin position="84"/>
        <end position="91"/>
    </location>
    <ligand>
        <name>ATP</name>
        <dbReference type="ChEBI" id="CHEBI:30616"/>
    </ligand>
</feature>
<dbReference type="RefSeq" id="WP_261693726.1">
    <property type="nucleotide sequence ID" value="NZ_CP104694.1"/>
</dbReference>
<dbReference type="EMBL" id="CP104694">
    <property type="protein sequence ID" value="UXI66746.1"/>
    <property type="molecule type" value="Genomic_DNA"/>
</dbReference>
<dbReference type="SUPFAM" id="SSF52540">
    <property type="entry name" value="P-loop containing nucleoside triphosphate hydrolases"/>
    <property type="match status" value="1"/>
</dbReference>
<keyword evidence="10 13" id="KW-0067">ATP-binding</keyword>
<evidence type="ECO:0000256" key="8">
    <source>
        <dbReference type="ARBA" id="ARBA00022741"/>
    </source>
</evidence>
<dbReference type="GO" id="GO:0009029">
    <property type="term" value="F:lipid-A 4'-kinase activity"/>
    <property type="evidence" value="ECO:0007669"/>
    <property type="project" value="UniProtKB-EC"/>
</dbReference>
<comment type="catalytic activity">
    <reaction evidence="13">
        <text>a lipid A disaccharide + ATP = a lipid IVA + ADP + H(+)</text>
        <dbReference type="Rhea" id="RHEA:67840"/>
        <dbReference type="ChEBI" id="CHEBI:15378"/>
        <dbReference type="ChEBI" id="CHEBI:30616"/>
        <dbReference type="ChEBI" id="CHEBI:176343"/>
        <dbReference type="ChEBI" id="CHEBI:176425"/>
        <dbReference type="ChEBI" id="CHEBI:456216"/>
        <dbReference type="EC" id="2.7.1.130"/>
    </reaction>
</comment>
<dbReference type="Proteomes" id="UP001064632">
    <property type="component" value="Chromosome"/>
</dbReference>
<comment type="similarity">
    <text evidence="13">Belongs to the LpxK family.</text>
</comment>
<evidence type="ECO:0000313" key="15">
    <source>
        <dbReference type="Proteomes" id="UP001064632"/>
    </source>
</evidence>
<keyword evidence="5 13" id="KW-0444">Lipid biosynthesis</keyword>
<evidence type="ECO:0000256" key="1">
    <source>
        <dbReference type="ARBA" id="ARBA00002274"/>
    </source>
</evidence>
<dbReference type="EC" id="2.7.1.130" evidence="3 13"/>
<dbReference type="HAMAP" id="MF_00409">
    <property type="entry name" value="LpxK"/>
    <property type="match status" value="1"/>
</dbReference>
<keyword evidence="9 13" id="KW-0418">Kinase</keyword>
<reference evidence="14" key="1">
    <citation type="submission" date="2022-09" db="EMBL/GenBank/DDBJ databases">
        <title>Tahibacter sp. nov., isolated from a fresh water.</title>
        <authorList>
            <person name="Baek J.H."/>
            <person name="Lee J.K."/>
            <person name="Kim J.M."/>
            <person name="Jeon C.O."/>
        </authorList>
    </citation>
    <scope>NUCLEOTIDE SEQUENCE</scope>
    <source>
        <strain evidence="14">W38</strain>
    </source>
</reference>
<accession>A0ABY6BDQ2</accession>
<evidence type="ECO:0000256" key="11">
    <source>
        <dbReference type="ARBA" id="ARBA00023098"/>
    </source>
</evidence>
<dbReference type="InterPro" id="IPR003758">
    <property type="entry name" value="LpxK"/>
</dbReference>
<keyword evidence="6 13" id="KW-0441">Lipid A biosynthesis</keyword>
<evidence type="ECO:0000256" key="3">
    <source>
        <dbReference type="ARBA" id="ARBA00012071"/>
    </source>
</evidence>
<evidence type="ECO:0000256" key="6">
    <source>
        <dbReference type="ARBA" id="ARBA00022556"/>
    </source>
</evidence>
<organism evidence="14 15">
    <name type="scientific">Tahibacter amnicola</name>
    <dbReference type="NCBI Taxonomy" id="2976241"/>
    <lineage>
        <taxon>Bacteria</taxon>
        <taxon>Pseudomonadati</taxon>
        <taxon>Pseudomonadota</taxon>
        <taxon>Gammaproteobacteria</taxon>
        <taxon>Lysobacterales</taxon>
        <taxon>Rhodanobacteraceae</taxon>
        <taxon>Tahibacter</taxon>
    </lineage>
</organism>
<dbReference type="NCBIfam" id="TIGR00682">
    <property type="entry name" value="lpxK"/>
    <property type="match status" value="1"/>
</dbReference>
<proteinExistence type="inferred from homology"/>
<sequence>MPSSWRVAAITPRCTACSSTISAADVRDATRREAVWYGHQPVPLAWRLLETLFAQVSALRRWSYRRWLKPRRLPVPVIVVGNVSVGGTGKTPVTIGLIEGLCARGLRPGVISRGYGGAVESVQRVDAGSTPALVGDEPFLIHQRTGVPVVVGRDRVAAGEYLLRTDDVDVVIADDGLQHYRLARDIEICVVDGVRRFGNGRLLPAGPLREPASRASECDFVICNGAAPRGDEIALHLVPSEAVSLREPVRRQPLAAFAGVTVHAVAGIGNPARFFDMLRAQGMAVIAHPFPDHHAFTAADVVFEPGMPVLMTDKDAVKVRPFATDDHWTIPVLSQLPDAFLDALAARVRNAAHR</sequence>
<keyword evidence="11 13" id="KW-0443">Lipid metabolism</keyword>
<dbReference type="Pfam" id="PF02606">
    <property type="entry name" value="LpxK"/>
    <property type="match status" value="1"/>
</dbReference>
<gene>
    <name evidence="13 14" type="primary">lpxK</name>
    <name evidence="14" type="ORF">N4264_18600</name>
</gene>
<evidence type="ECO:0000256" key="10">
    <source>
        <dbReference type="ARBA" id="ARBA00022840"/>
    </source>
</evidence>
<evidence type="ECO:0000256" key="12">
    <source>
        <dbReference type="ARBA" id="ARBA00029757"/>
    </source>
</evidence>
<evidence type="ECO:0000313" key="14">
    <source>
        <dbReference type="EMBL" id="UXI66746.1"/>
    </source>
</evidence>
<protein>
    <recommendedName>
        <fullName evidence="4 13">Tetraacyldisaccharide 4'-kinase</fullName>
        <ecNumber evidence="3 13">2.7.1.130</ecNumber>
    </recommendedName>
    <alternativeName>
        <fullName evidence="12 13">Lipid A 4'-kinase</fullName>
    </alternativeName>
</protein>
<dbReference type="InterPro" id="IPR027417">
    <property type="entry name" value="P-loop_NTPase"/>
</dbReference>
<comment type="function">
    <text evidence="1 13">Transfers the gamma-phosphate of ATP to the 4'-position of a tetraacyldisaccharide 1-phosphate intermediate (termed DS-1-P) to form tetraacyldisaccharide 1,4'-bis-phosphate (lipid IVA).</text>
</comment>
<dbReference type="PANTHER" id="PTHR42724">
    <property type="entry name" value="TETRAACYLDISACCHARIDE 4'-KINASE"/>
    <property type="match status" value="1"/>
</dbReference>
<evidence type="ECO:0000256" key="7">
    <source>
        <dbReference type="ARBA" id="ARBA00022679"/>
    </source>
</evidence>
<keyword evidence="7 13" id="KW-0808">Transferase</keyword>
<dbReference type="PANTHER" id="PTHR42724:SF1">
    <property type="entry name" value="TETRAACYLDISACCHARIDE 4'-KINASE, MITOCHONDRIAL-RELATED"/>
    <property type="match status" value="1"/>
</dbReference>
<comment type="pathway">
    <text evidence="2 13">Glycolipid biosynthesis; lipid IV(A) biosynthesis; lipid IV(A) from (3R)-3-hydroxytetradecanoyl-[acyl-carrier-protein] and UDP-N-acetyl-alpha-D-glucosamine: step 6/6.</text>
</comment>
<evidence type="ECO:0000256" key="5">
    <source>
        <dbReference type="ARBA" id="ARBA00022516"/>
    </source>
</evidence>
<evidence type="ECO:0000256" key="13">
    <source>
        <dbReference type="HAMAP-Rule" id="MF_00409"/>
    </source>
</evidence>
<evidence type="ECO:0000256" key="9">
    <source>
        <dbReference type="ARBA" id="ARBA00022777"/>
    </source>
</evidence>
<name>A0ABY6BDQ2_9GAMM</name>
<evidence type="ECO:0000256" key="4">
    <source>
        <dbReference type="ARBA" id="ARBA00016436"/>
    </source>
</evidence>